<evidence type="ECO:0000313" key="3">
    <source>
        <dbReference type="Proteomes" id="UP000738349"/>
    </source>
</evidence>
<name>A0A9P9DG25_9HYPO</name>
<gene>
    <name evidence="2" type="ORF">EDB81DRAFT_667776</name>
</gene>
<comment type="caution">
    <text evidence="2">The sequence shown here is derived from an EMBL/GenBank/DDBJ whole genome shotgun (WGS) entry which is preliminary data.</text>
</comment>
<evidence type="ECO:0000256" key="1">
    <source>
        <dbReference type="SAM" id="MobiDB-lite"/>
    </source>
</evidence>
<dbReference type="AlphaFoldDB" id="A0A9P9DG25"/>
<protein>
    <recommendedName>
        <fullName evidence="4">BZIP domain-containing protein</fullName>
    </recommendedName>
</protein>
<dbReference type="EMBL" id="JAGMUV010000027">
    <property type="protein sequence ID" value="KAH7118357.1"/>
    <property type="molecule type" value="Genomic_DNA"/>
</dbReference>
<dbReference type="GO" id="GO:0003700">
    <property type="term" value="F:DNA-binding transcription factor activity"/>
    <property type="evidence" value="ECO:0007669"/>
    <property type="project" value="InterPro"/>
</dbReference>
<dbReference type="CDD" id="cd14688">
    <property type="entry name" value="bZIP_YAP"/>
    <property type="match status" value="1"/>
</dbReference>
<evidence type="ECO:0000313" key="2">
    <source>
        <dbReference type="EMBL" id="KAH7118357.1"/>
    </source>
</evidence>
<proteinExistence type="predicted"/>
<feature type="region of interest" description="Disordered" evidence="1">
    <location>
        <begin position="1"/>
        <end position="31"/>
    </location>
</feature>
<accession>A0A9P9DG25</accession>
<keyword evidence="3" id="KW-1185">Reference proteome</keyword>
<feature type="compositionally biased region" description="Polar residues" evidence="1">
    <location>
        <begin position="102"/>
        <end position="112"/>
    </location>
</feature>
<evidence type="ECO:0008006" key="4">
    <source>
        <dbReference type="Google" id="ProtNLM"/>
    </source>
</evidence>
<feature type="region of interest" description="Disordered" evidence="1">
    <location>
        <begin position="99"/>
        <end position="120"/>
    </location>
</feature>
<dbReference type="InterPro" id="IPR046347">
    <property type="entry name" value="bZIP_sf"/>
</dbReference>
<dbReference type="Gene3D" id="1.20.5.170">
    <property type="match status" value="1"/>
</dbReference>
<dbReference type="SUPFAM" id="SSF57959">
    <property type="entry name" value="Leucine zipper domain"/>
    <property type="match status" value="1"/>
</dbReference>
<dbReference type="OrthoDB" id="2735536at2759"/>
<reference evidence="2" key="1">
    <citation type="journal article" date="2021" name="Nat. Commun.">
        <title>Genetic determinants of endophytism in the Arabidopsis root mycobiome.</title>
        <authorList>
            <person name="Mesny F."/>
            <person name="Miyauchi S."/>
            <person name="Thiergart T."/>
            <person name="Pickel B."/>
            <person name="Atanasova L."/>
            <person name="Karlsson M."/>
            <person name="Huettel B."/>
            <person name="Barry K.W."/>
            <person name="Haridas S."/>
            <person name="Chen C."/>
            <person name="Bauer D."/>
            <person name="Andreopoulos W."/>
            <person name="Pangilinan J."/>
            <person name="LaButti K."/>
            <person name="Riley R."/>
            <person name="Lipzen A."/>
            <person name="Clum A."/>
            <person name="Drula E."/>
            <person name="Henrissat B."/>
            <person name="Kohler A."/>
            <person name="Grigoriev I.V."/>
            <person name="Martin F.M."/>
            <person name="Hacquard S."/>
        </authorList>
    </citation>
    <scope>NUCLEOTIDE SEQUENCE</scope>
    <source>
        <strain evidence="2">MPI-CAGE-AT-0147</strain>
    </source>
</reference>
<organism evidence="2 3">
    <name type="scientific">Dactylonectria macrodidyma</name>
    <dbReference type="NCBI Taxonomy" id="307937"/>
    <lineage>
        <taxon>Eukaryota</taxon>
        <taxon>Fungi</taxon>
        <taxon>Dikarya</taxon>
        <taxon>Ascomycota</taxon>
        <taxon>Pezizomycotina</taxon>
        <taxon>Sordariomycetes</taxon>
        <taxon>Hypocreomycetidae</taxon>
        <taxon>Hypocreales</taxon>
        <taxon>Nectriaceae</taxon>
        <taxon>Dactylonectria</taxon>
    </lineage>
</organism>
<dbReference type="Proteomes" id="UP000738349">
    <property type="component" value="Unassembled WGS sequence"/>
</dbReference>
<sequence length="355" mass="39751">MKGTGDDASPADDELKQRRERGRNAQRAFRQRQITTINELRDRNQAMQSAIASLNRVTSRLGNAELNEAMRNVRQAAGLDDLEEGDGHDDDQAIEELPVAQSGRTLPPSASSHPLGHHPVSALPRAYHEQQNQQQYITASEHPYGYQTGRMSPRLGYGLWLEYPIRLRNPPIDIVPYLETNTTLSSVLFWSGLFWGFKILQAALGGNSGAAATAHKVFGEIVPMKPDRHILNGIHARLTFRKQGFIASDHPDYDPDGGTKMHRMMARTCEAIGTPLEAFLRPDQVESLWRERLGDEYRVIEQALQGLGTPEDLSRVQRLIDRMVTGCVCMGDGPRVRFEVVVTVLETWMNESTVS</sequence>